<dbReference type="PANTHER" id="PTHR43968:SF6">
    <property type="entry name" value="GLUTATHIONE S-TRANSFERASE OMEGA"/>
    <property type="match status" value="1"/>
</dbReference>
<dbReference type="AlphaFoldDB" id="A0A9W8JHW8"/>
<dbReference type="PROSITE" id="PS50404">
    <property type="entry name" value="GST_NTER"/>
    <property type="match status" value="1"/>
</dbReference>
<dbReference type="Proteomes" id="UP001140091">
    <property type="component" value="Unassembled WGS sequence"/>
</dbReference>
<dbReference type="Gene3D" id="1.20.1050.10">
    <property type="match status" value="1"/>
</dbReference>
<dbReference type="PANTHER" id="PTHR43968">
    <property type="match status" value="1"/>
</dbReference>
<dbReference type="SUPFAM" id="SSF47616">
    <property type="entry name" value="GST C-terminal domain-like"/>
    <property type="match status" value="1"/>
</dbReference>
<evidence type="ECO:0000313" key="4">
    <source>
        <dbReference type="Proteomes" id="UP001140091"/>
    </source>
</evidence>
<dbReference type="InterPro" id="IPR036282">
    <property type="entry name" value="Glutathione-S-Trfase_C_sf"/>
</dbReference>
<gene>
    <name evidence="3" type="ORF">H1R20_g2015</name>
</gene>
<feature type="non-terminal residue" evidence="3">
    <location>
        <position position="292"/>
    </location>
</feature>
<accession>A0A9W8JHW8</accession>
<evidence type="ECO:0000313" key="3">
    <source>
        <dbReference type="EMBL" id="KAJ2935101.1"/>
    </source>
</evidence>
<dbReference type="CDD" id="cd00570">
    <property type="entry name" value="GST_N_family"/>
    <property type="match status" value="1"/>
</dbReference>
<dbReference type="EMBL" id="JANBPK010000706">
    <property type="protein sequence ID" value="KAJ2935101.1"/>
    <property type="molecule type" value="Genomic_DNA"/>
</dbReference>
<dbReference type="Pfam" id="PF13417">
    <property type="entry name" value="GST_N_3"/>
    <property type="match status" value="1"/>
</dbReference>
<keyword evidence="4" id="KW-1185">Reference proteome</keyword>
<dbReference type="SFLD" id="SFLDS00019">
    <property type="entry name" value="Glutathione_Transferase_(cytos"/>
    <property type="match status" value="1"/>
</dbReference>
<dbReference type="InterPro" id="IPR040079">
    <property type="entry name" value="Glutathione_S-Trfase"/>
</dbReference>
<dbReference type="PROSITE" id="PS50405">
    <property type="entry name" value="GST_CTER"/>
    <property type="match status" value="1"/>
</dbReference>
<name>A0A9W8JHW8_9AGAR</name>
<dbReference type="SUPFAM" id="SSF52833">
    <property type="entry name" value="Thioredoxin-like"/>
    <property type="match status" value="1"/>
</dbReference>
<organism evidence="3 4">
    <name type="scientific">Candolleomyces eurysporus</name>
    <dbReference type="NCBI Taxonomy" id="2828524"/>
    <lineage>
        <taxon>Eukaryota</taxon>
        <taxon>Fungi</taxon>
        <taxon>Dikarya</taxon>
        <taxon>Basidiomycota</taxon>
        <taxon>Agaricomycotina</taxon>
        <taxon>Agaricomycetes</taxon>
        <taxon>Agaricomycetidae</taxon>
        <taxon>Agaricales</taxon>
        <taxon>Agaricineae</taxon>
        <taxon>Psathyrellaceae</taxon>
        <taxon>Candolleomyces</taxon>
    </lineage>
</organism>
<sequence>MASNDSGRVYHTQCTGDALKTVEAHQSDQDITLFGSCFCPFVQRVWVAFEVLEIPYKYVEVDPYKKPKELVELSPKGLVPALKLNNYTPPRALNESTVILEFLEDLAATSTKKTLLPLPFNPYARALARLAADHVSRNLVPTFYRYLQAQDSSAQISAGKDFHGALEGFFGILERAENEVLGQGGVTGEGEAAMLRRGLGLWVEGSEELGWADVVAAPWLFRAEMVLTHYRGFQIPEGAKTKAYLERLFEHPKFKATCSTEQLYLDSYERYAFNRPNTSMVATAINEGRALP</sequence>
<dbReference type="GO" id="GO:0005737">
    <property type="term" value="C:cytoplasm"/>
    <property type="evidence" value="ECO:0007669"/>
    <property type="project" value="TreeGrafter"/>
</dbReference>
<dbReference type="InterPro" id="IPR004045">
    <property type="entry name" value="Glutathione_S-Trfase_N"/>
</dbReference>
<evidence type="ECO:0000259" key="2">
    <source>
        <dbReference type="PROSITE" id="PS50405"/>
    </source>
</evidence>
<dbReference type="OrthoDB" id="4951845at2759"/>
<reference evidence="3" key="1">
    <citation type="submission" date="2022-06" db="EMBL/GenBank/DDBJ databases">
        <title>Genome Sequence of Candolleomyces eurysporus.</title>
        <authorList>
            <person name="Buettner E."/>
        </authorList>
    </citation>
    <scope>NUCLEOTIDE SEQUENCE</scope>
    <source>
        <strain evidence="3">VTCC 930004</strain>
    </source>
</reference>
<evidence type="ECO:0008006" key="5">
    <source>
        <dbReference type="Google" id="ProtNLM"/>
    </source>
</evidence>
<dbReference type="InterPro" id="IPR036249">
    <property type="entry name" value="Thioredoxin-like_sf"/>
</dbReference>
<protein>
    <recommendedName>
        <fullName evidence="5">Glutathione S-transferase</fullName>
    </recommendedName>
</protein>
<feature type="domain" description="GST N-terminal" evidence="1">
    <location>
        <begin position="29"/>
        <end position="111"/>
    </location>
</feature>
<dbReference type="Gene3D" id="3.40.30.10">
    <property type="entry name" value="Glutaredoxin"/>
    <property type="match status" value="1"/>
</dbReference>
<dbReference type="InterPro" id="IPR010987">
    <property type="entry name" value="Glutathione-S-Trfase_C-like"/>
</dbReference>
<evidence type="ECO:0000259" key="1">
    <source>
        <dbReference type="PROSITE" id="PS50404"/>
    </source>
</evidence>
<comment type="caution">
    <text evidence="3">The sequence shown here is derived from an EMBL/GenBank/DDBJ whole genome shotgun (WGS) entry which is preliminary data.</text>
</comment>
<dbReference type="InterPro" id="IPR050983">
    <property type="entry name" value="GST_Omega/HSP26"/>
</dbReference>
<dbReference type="SFLD" id="SFLDG00358">
    <property type="entry name" value="Main_(cytGST)"/>
    <property type="match status" value="1"/>
</dbReference>
<proteinExistence type="predicted"/>
<feature type="domain" description="GST C-terminal" evidence="2">
    <location>
        <begin position="121"/>
        <end position="280"/>
    </location>
</feature>